<keyword evidence="2" id="KW-1185">Reference proteome</keyword>
<evidence type="ECO:0000313" key="2">
    <source>
        <dbReference type="Proteomes" id="UP001529510"/>
    </source>
</evidence>
<feature type="non-terminal residue" evidence="1">
    <location>
        <position position="55"/>
    </location>
</feature>
<sequence length="55" mass="5949">KPPAVSGNLGTRGGPCCSSHFQMRLKLIQNNSNHFGTSLAAFRNCKDEGRLGVFQ</sequence>
<evidence type="ECO:0000313" key="1">
    <source>
        <dbReference type="EMBL" id="KAL0183198.1"/>
    </source>
</evidence>
<dbReference type="Proteomes" id="UP001529510">
    <property type="component" value="Unassembled WGS sequence"/>
</dbReference>
<dbReference type="EMBL" id="JAMKFB020000010">
    <property type="protein sequence ID" value="KAL0183198.1"/>
    <property type="molecule type" value="Genomic_DNA"/>
</dbReference>
<protein>
    <submittedName>
        <fullName evidence="1">Uncharacterized protein</fullName>
    </submittedName>
</protein>
<proteinExistence type="predicted"/>
<feature type="non-terminal residue" evidence="1">
    <location>
        <position position="1"/>
    </location>
</feature>
<name>A0ABD0QBW2_CIRMR</name>
<reference evidence="1 2" key="1">
    <citation type="submission" date="2024-05" db="EMBL/GenBank/DDBJ databases">
        <title>Genome sequencing and assembly of Indian major carp, Cirrhinus mrigala (Hamilton, 1822).</title>
        <authorList>
            <person name="Mohindra V."/>
            <person name="Chowdhury L.M."/>
            <person name="Lal K."/>
            <person name="Jena J.K."/>
        </authorList>
    </citation>
    <scope>NUCLEOTIDE SEQUENCE [LARGE SCALE GENOMIC DNA]</scope>
    <source>
        <strain evidence="1">CM1030</strain>
        <tissue evidence="1">Blood</tissue>
    </source>
</reference>
<gene>
    <name evidence="1" type="ORF">M9458_022573</name>
</gene>
<dbReference type="AlphaFoldDB" id="A0ABD0QBW2"/>
<organism evidence="1 2">
    <name type="scientific">Cirrhinus mrigala</name>
    <name type="common">Mrigala</name>
    <dbReference type="NCBI Taxonomy" id="683832"/>
    <lineage>
        <taxon>Eukaryota</taxon>
        <taxon>Metazoa</taxon>
        <taxon>Chordata</taxon>
        <taxon>Craniata</taxon>
        <taxon>Vertebrata</taxon>
        <taxon>Euteleostomi</taxon>
        <taxon>Actinopterygii</taxon>
        <taxon>Neopterygii</taxon>
        <taxon>Teleostei</taxon>
        <taxon>Ostariophysi</taxon>
        <taxon>Cypriniformes</taxon>
        <taxon>Cyprinidae</taxon>
        <taxon>Labeoninae</taxon>
        <taxon>Labeonini</taxon>
        <taxon>Cirrhinus</taxon>
    </lineage>
</organism>
<accession>A0ABD0QBW2</accession>
<comment type="caution">
    <text evidence="1">The sequence shown here is derived from an EMBL/GenBank/DDBJ whole genome shotgun (WGS) entry which is preliminary data.</text>
</comment>